<keyword evidence="5" id="KW-0539">Nucleus</keyword>
<keyword evidence="10" id="KW-1185">Reference proteome</keyword>
<reference evidence="9" key="1">
    <citation type="submission" date="2019-12" db="EMBL/GenBank/DDBJ databases">
        <authorList>
            <person name="Scholes J."/>
        </authorList>
    </citation>
    <scope>NUCLEOTIDE SEQUENCE</scope>
</reference>
<feature type="domain" description="BUB1 N-terminal" evidence="8">
    <location>
        <begin position="73"/>
        <end position="232"/>
    </location>
</feature>
<evidence type="ECO:0000256" key="1">
    <source>
        <dbReference type="ARBA" id="ARBA00004123"/>
    </source>
</evidence>
<comment type="subcellular location">
    <subcellularLocation>
        <location evidence="2">Chromosome</location>
        <location evidence="2">Centromere</location>
        <location evidence="2">Kinetochore</location>
    </subcellularLocation>
    <subcellularLocation>
        <location evidence="1">Nucleus</location>
    </subcellularLocation>
</comment>
<dbReference type="GO" id="GO:0000776">
    <property type="term" value="C:kinetochore"/>
    <property type="evidence" value="ECO:0007669"/>
    <property type="project" value="UniProtKB-KW"/>
</dbReference>
<keyword evidence="7" id="KW-0137">Centromere</keyword>
<dbReference type="Proteomes" id="UP001153555">
    <property type="component" value="Unassembled WGS sequence"/>
</dbReference>
<evidence type="ECO:0000256" key="6">
    <source>
        <dbReference type="ARBA" id="ARBA00023306"/>
    </source>
</evidence>
<dbReference type="InterPro" id="IPR013212">
    <property type="entry name" value="Mad3/Bub1_I"/>
</dbReference>
<dbReference type="EMBL" id="CACSLK010028053">
    <property type="protein sequence ID" value="CAA0834894.1"/>
    <property type="molecule type" value="Genomic_DNA"/>
</dbReference>
<comment type="caution">
    <text evidence="9">The sequence shown here is derived from an EMBL/GenBank/DDBJ whole genome shotgun (WGS) entry which is preliminary data.</text>
</comment>
<dbReference type="InterPro" id="IPR015661">
    <property type="entry name" value="Bub1/Mad3"/>
</dbReference>
<accession>A0A9N7RLW9</accession>
<keyword evidence="3" id="KW-0158">Chromosome</keyword>
<evidence type="ECO:0000313" key="9">
    <source>
        <dbReference type="EMBL" id="CAA0834894.1"/>
    </source>
</evidence>
<name>A0A9N7RLW9_STRHE</name>
<dbReference type="Gene3D" id="1.25.40.430">
    <property type="match status" value="1"/>
</dbReference>
<dbReference type="PROSITE" id="PS51489">
    <property type="entry name" value="BUB1_N"/>
    <property type="match status" value="1"/>
</dbReference>
<evidence type="ECO:0000259" key="8">
    <source>
        <dbReference type="PROSITE" id="PS51489"/>
    </source>
</evidence>
<evidence type="ECO:0000256" key="5">
    <source>
        <dbReference type="ARBA" id="ARBA00023242"/>
    </source>
</evidence>
<sequence>MESRRLEGPTAAVLDPETEFLASKQETGNEWELFKENVRPLKRGRNVGLLNGALKSHSDSQLRNSLLQHRRRLIEAIDDYNGEDPLQPWIECIKWVQEAFPPGGDCSGLVLIYEQCVRTFWHEDCYKADLRYLKVWLEYAENCVDAEVLYIFLEANKIGVTHASFYISYALHMEHKNKNKTANDIFNRGLSMKAQPVEKLTTAYKKFLTRSMRQLNATDEDVTDNHLPARSFGTVLTRQTRNQPSESSDIFRKKLKTHRLEHGFHVHKSLMLLALLKFELVPTITVYKYE</sequence>
<dbReference type="GO" id="GO:0004672">
    <property type="term" value="F:protein kinase activity"/>
    <property type="evidence" value="ECO:0007669"/>
    <property type="project" value="TreeGrafter"/>
</dbReference>
<dbReference type="GO" id="GO:0005634">
    <property type="term" value="C:nucleus"/>
    <property type="evidence" value="ECO:0007669"/>
    <property type="project" value="UniProtKB-SubCell"/>
</dbReference>
<dbReference type="GO" id="GO:0051754">
    <property type="term" value="P:meiotic sister chromatid cohesion, centromeric"/>
    <property type="evidence" value="ECO:0007669"/>
    <property type="project" value="TreeGrafter"/>
</dbReference>
<evidence type="ECO:0000256" key="2">
    <source>
        <dbReference type="ARBA" id="ARBA00004629"/>
    </source>
</evidence>
<evidence type="ECO:0000256" key="7">
    <source>
        <dbReference type="ARBA" id="ARBA00023328"/>
    </source>
</evidence>
<dbReference type="FunFam" id="1.25.40.430:FF:000004">
    <property type="entry name" value="Mitotic spindle checkpoint protein BUBR1"/>
    <property type="match status" value="1"/>
</dbReference>
<dbReference type="OrthoDB" id="248495at2759"/>
<organism evidence="9 10">
    <name type="scientific">Striga hermonthica</name>
    <name type="common">Purple witchweed</name>
    <name type="synonym">Buchnera hermonthica</name>
    <dbReference type="NCBI Taxonomy" id="68872"/>
    <lineage>
        <taxon>Eukaryota</taxon>
        <taxon>Viridiplantae</taxon>
        <taxon>Streptophyta</taxon>
        <taxon>Embryophyta</taxon>
        <taxon>Tracheophyta</taxon>
        <taxon>Spermatophyta</taxon>
        <taxon>Magnoliopsida</taxon>
        <taxon>eudicotyledons</taxon>
        <taxon>Gunneridae</taxon>
        <taxon>Pentapetalae</taxon>
        <taxon>asterids</taxon>
        <taxon>lamiids</taxon>
        <taxon>Lamiales</taxon>
        <taxon>Orobanchaceae</taxon>
        <taxon>Buchnereae</taxon>
        <taxon>Striga</taxon>
    </lineage>
</organism>
<protein>
    <submittedName>
        <fullName evidence="9">Mitotic spindle checkpoint protein BUBR1</fullName>
    </submittedName>
</protein>
<proteinExistence type="predicted"/>
<gene>
    <name evidence="9" type="ORF">SHERM_02700</name>
</gene>
<keyword evidence="4" id="KW-0995">Kinetochore</keyword>
<dbReference type="SMART" id="SM00777">
    <property type="entry name" value="Mad3_BUB1_I"/>
    <property type="match status" value="1"/>
</dbReference>
<evidence type="ECO:0000256" key="3">
    <source>
        <dbReference type="ARBA" id="ARBA00022454"/>
    </source>
</evidence>
<dbReference type="AlphaFoldDB" id="A0A9N7RLW9"/>
<dbReference type="PANTHER" id="PTHR14030">
    <property type="entry name" value="MITOTIC CHECKPOINT SERINE/THREONINE-PROTEIN KINASE BUB1"/>
    <property type="match status" value="1"/>
</dbReference>
<keyword evidence="6" id="KW-0131">Cell cycle</keyword>
<dbReference type="PANTHER" id="PTHR14030:SF19">
    <property type="entry name" value="MITOTIC SPINDLE CHECKPOINT PROTEIN BUBR1"/>
    <property type="match status" value="1"/>
</dbReference>
<evidence type="ECO:0000313" key="10">
    <source>
        <dbReference type="Proteomes" id="UP001153555"/>
    </source>
</evidence>
<evidence type="ECO:0000256" key="4">
    <source>
        <dbReference type="ARBA" id="ARBA00022838"/>
    </source>
</evidence>
<dbReference type="Pfam" id="PF08311">
    <property type="entry name" value="Mad3_BUB1_I"/>
    <property type="match status" value="1"/>
</dbReference>
<dbReference type="GO" id="GO:0007094">
    <property type="term" value="P:mitotic spindle assembly checkpoint signaling"/>
    <property type="evidence" value="ECO:0007669"/>
    <property type="project" value="InterPro"/>
</dbReference>